<dbReference type="AlphaFoldDB" id="A0A9W9RDC5"/>
<sequence>MTDQPKHRKGSFGGFMDRILHPGTHEEKEHLAENAGEHEPQHEGEAKKEGEMDKVKDYIKKDEEMEAEGRTYGDLM</sequence>
<evidence type="ECO:0000313" key="2">
    <source>
        <dbReference type="EMBL" id="KAJ5357966.1"/>
    </source>
</evidence>
<evidence type="ECO:0000313" key="3">
    <source>
        <dbReference type="Proteomes" id="UP001148299"/>
    </source>
</evidence>
<dbReference type="Proteomes" id="UP001148299">
    <property type="component" value="Unassembled WGS sequence"/>
</dbReference>
<feature type="compositionally biased region" description="Basic residues" evidence="1">
    <location>
        <begin position="1"/>
        <end position="10"/>
    </location>
</feature>
<organism evidence="2 3">
    <name type="scientific">Penicillium brevicompactum</name>
    <dbReference type="NCBI Taxonomy" id="5074"/>
    <lineage>
        <taxon>Eukaryota</taxon>
        <taxon>Fungi</taxon>
        <taxon>Dikarya</taxon>
        <taxon>Ascomycota</taxon>
        <taxon>Pezizomycotina</taxon>
        <taxon>Eurotiomycetes</taxon>
        <taxon>Eurotiomycetidae</taxon>
        <taxon>Eurotiales</taxon>
        <taxon>Aspergillaceae</taxon>
        <taxon>Penicillium</taxon>
    </lineage>
</organism>
<name>A0A9W9RDC5_PENBR</name>
<evidence type="ECO:0000256" key="1">
    <source>
        <dbReference type="SAM" id="MobiDB-lite"/>
    </source>
</evidence>
<protein>
    <submittedName>
        <fullName evidence="2">Uncharacterized protein</fullName>
    </submittedName>
</protein>
<dbReference type="EMBL" id="JAPZBR010000003">
    <property type="protein sequence ID" value="KAJ5357966.1"/>
    <property type="molecule type" value="Genomic_DNA"/>
</dbReference>
<feature type="compositionally biased region" description="Basic and acidic residues" evidence="1">
    <location>
        <begin position="18"/>
        <end position="54"/>
    </location>
</feature>
<accession>A0A9W9RDC5</accession>
<proteinExistence type="predicted"/>
<comment type="caution">
    <text evidence="2">The sequence shown here is derived from an EMBL/GenBank/DDBJ whole genome shotgun (WGS) entry which is preliminary data.</text>
</comment>
<keyword evidence="3" id="KW-1185">Reference proteome</keyword>
<gene>
    <name evidence="2" type="ORF">N7541_005124</name>
</gene>
<reference evidence="2" key="2">
    <citation type="journal article" date="2023" name="IMA Fungus">
        <title>Comparative genomic study of the Penicillium genus elucidates a diverse pangenome and 15 lateral gene transfer events.</title>
        <authorList>
            <person name="Petersen C."/>
            <person name="Sorensen T."/>
            <person name="Nielsen M.R."/>
            <person name="Sondergaard T.E."/>
            <person name="Sorensen J.L."/>
            <person name="Fitzpatrick D.A."/>
            <person name="Frisvad J.C."/>
            <person name="Nielsen K.L."/>
        </authorList>
    </citation>
    <scope>NUCLEOTIDE SEQUENCE</scope>
    <source>
        <strain evidence="2">IBT 35675</strain>
    </source>
</reference>
<reference evidence="2" key="1">
    <citation type="submission" date="2022-12" db="EMBL/GenBank/DDBJ databases">
        <authorList>
            <person name="Petersen C."/>
        </authorList>
    </citation>
    <scope>NUCLEOTIDE SEQUENCE</scope>
    <source>
        <strain evidence="2">IBT 35675</strain>
    </source>
</reference>
<feature type="region of interest" description="Disordered" evidence="1">
    <location>
        <begin position="1"/>
        <end position="54"/>
    </location>
</feature>